<keyword evidence="3" id="KW-1185">Reference proteome</keyword>
<dbReference type="EMBL" id="LSRX01000540">
    <property type="protein sequence ID" value="OLP94481.1"/>
    <property type="molecule type" value="Genomic_DNA"/>
</dbReference>
<organism evidence="2 3">
    <name type="scientific">Symbiodinium microadriaticum</name>
    <name type="common">Dinoflagellate</name>
    <name type="synonym">Zooxanthella microadriatica</name>
    <dbReference type="NCBI Taxonomy" id="2951"/>
    <lineage>
        <taxon>Eukaryota</taxon>
        <taxon>Sar</taxon>
        <taxon>Alveolata</taxon>
        <taxon>Dinophyceae</taxon>
        <taxon>Suessiales</taxon>
        <taxon>Symbiodiniaceae</taxon>
        <taxon>Symbiodinium</taxon>
    </lineage>
</organism>
<dbReference type="Proteomes" id="UP000186817">
    <property type="component" value="Unassembled WGS sequence"/>
</dbReference>
<comment type="caution">
    <text evidence="2">The sequence shown here is derived from an EMBL/GenBank/DDBJ whole genome shotgun (WGS) entry which is preliminary data.</text>
</comment>
<sequence>MQTDSVADIKNVHSFLFRCRLQGSRNRNLCSKYLNQQLHCITHMKTEMTFMVAMVMMQTRVMLLVILTLDTTLAVVVVMVSVMAVMITKVVMHMVVESDQCSID</sequence>
<protein>
    <submittedName>
        <fullName evidence="2">Uncharacterized protein</fullName>
    </submittedName>
</protein>
<reference evidence="2 3" key="1">
    <citation type="submission" date="2016-02" db="EMBL/GenBank/DDBJ databases">
        <title>Genome analysis of coral dinoflagellate symbionts highlights evolutionary adaptations to a symbiotic lifestyle.</title>
        <authorList>
            <person name="Aranda M."/>
            <person name="Li Y."/>
            <person name="Liew Y.J."/>
            <person name="Baumgarten S."/>
            <person name="Simakov O."/>
            <person name="Wilson M."/>
            <person name="Piel J."/>
            <person name="Ashoor H."/>
            <person name="Bougouffa S."/>
            <person name="Bajic V.B."/>
            <person name="Ryu T."/>
            <person name="Ravasi T."/>
            <person name="Bayer T."/>
            <person name="Micklem G."/>
            <person name="Kim H."/>
            <person name="Bhak J."/>
            <person name="Lajeunesse T.C."/>
            <person name="Voolstra C.R."/>
        </authorList>
    </citation>
    <scope>NUCLEOTIDE SEQUENCE [LARGE SCALE GENOMIC DNA]</scope>
    <source>
        <strain evidence="2 3">CCMP2467</strain>
    </source>
</reference>
<evidence type="ECO:0000313" key="3">
    <source>
        <dbReference type="Proteomes" id="UP000186817"/>
    </source>
</evidence>
<evidence type="ECO:0000313" key="2">
    <source>
        <dbReference type="EMBL" id="OLP94481.1"/>
    </source>
</evidence>
<dbReference type="AlphaFoldDB" id="A0A1Q9DH27"/>
<keyword evidence="1" id="KW-0472">Membrane</keyword>
<feature type="transmembrane region" description="Helical" evidence="1">
    <location>
        <begin position="61"/>
        <end position="87"/>
    </location>
</feature>
<keyword evidence="1" id="KW-1133">Transmembrane helix</keyword>
<name>A0A1Q9DH27_SYMMI</name>
<accession>A0A1Q9DH27</accession>
<gene>
    <name evidence="2" type="ORF">AK812_SmicGene23514</name>
</gene>
<proteinExistence type="predicted"/>
<evidence type="ECO:0000256" key="1">
    <source>
        <dbReference type="SAM" id="Phobius"/>
    </source>
</evidence>
<keyword evidence="1" id="KW-0812">Transmembrane</keyword>